<reference evidence="1 2" key="1">
    <citation type="journal article" date="2020" name="Cell">
        <title>Large-Scale Comparative Analyses of Tick Genomes Elucidate Their Genetic Diversity and Vector Capacities.</title>
        <authorList>
            <consortium name="Tick Genome and Microbiome Consortium (TIGMIC)"/>
            <person name="Jia N."/>
            <person name="Wang J."/>
            <person name="Shi W."/>
            <person name="Du L."/>
            <person name="Sun Y."/>
            <person name="Zhan W."/>
            <person name="Jiang J.F."/>
            <person name="Wang Q."/>
            <person name="Zhang B."/>
            <person name="Ji P."/>
            <person name="Bell-Sakyi L."/>
            <person name="Cui X.M."/>
            <person name="Yuan T.T."/>
            <person name="Jiang B.G."/>
            <person name="Yang W.F."/>
            <person name="Lam T.T."/>
            <person name="Chang Q.C."/>
            <person name="Ding S.J."/>
            <person name="Wang X.J."/>
            <person name="Zhu J.G."/>
            <person name="Ruan X.D."/>
            <person name="Zhao L."/>
            <person name="Wei J.T."/>
            <person name="Ye R.Z."/>
            <person name="Que T.C."/>
            <person name="Du C.H."/>
            <person name="Zhou Y.H."/>
            <person name="Cheng J.X."/>
            <person name="Dai P.F."/>
            <person name="Guo W.B."/>
            <person name="Han X.H."/>
            <person name="Huang E.J."/>
            <person name="Li L.F."/>
            <person name="Wei W."/>
            <person name="Gao Y.C."/>
            <person name="Liu J.Z."/>
            <person name="Shao H.Z."/>
            <person name="Wang X."/>
            <person name="Wang C.C."/>
            <person name="Yang T.C."/>
            <person name="Huo Q.B."/>
            <person name="Li W."/>
            <person name="Chen H.Y."/>
            <person name="Chen S.E."/>
            <person name="Zhou L.G."/>
            <person name="Ni X.B."/>
            <person name="Tian J.H."/>
            <person name="Sheng Y."/>
            <person name="Liu T."/>
            <person name="Pan Y.S."/>
            <person name="Xia L.Y."/>
            <person name="Li J."/>
            <person name="Zhao F."/>
            <person name="Cao W.C."/>
        </authorList>
    </citation>
    <scope>NUCLEOTIDE SEQUENCE [LARGE SCALE GENOMIC DNA]</scope>
    <source>
        <tissue evidence="1">Larvae</tissue>
    </source>
</reference>
<dbReference type="EMBL" id="JABSTQ010011245">
    <property type="protein sequence ID" value="KAG0413631.1"/>
    <property type="molecule type" value="Genomic_DNA"/>
</dbReference>
<comment type="caution">
    <text evidence="1">The sequence shown here is derived from an EMBL/GenBank/DDBJ whole genome shotgun (WGS) entry which is preliminary data.</text>
</comment>
<proteinExistence type="predicted"/>
<protein>
    <submittedName>
        <fullName evidence="1">Uncharacterized protein</fullName>
    </submittedName>
</protein>
<evidence type="ECO:0000313" key="2">
    <source>
        <dbReference type="Proteomes" id="UP000805193"/>
    </source>
</evidence>
<evidence type="ECO:0000313" key="1">
    <source>
        <dbReference type="EMBL" id="KAG0413631.1"/>
    </source>
</evidence>
<sequence>MVRVSCLVGKTDTSCDTATHLPALADVCRPHPAFRSENTDAIATGCLGTPRRDKRRRTNADAVPAVLSGPHHRNMACPPDNIFAPSPIRAMLGRGKRGPAKQLQCSVDAHPKEESVQRVINRRAVADPRLRHRELQH</sequence>
<organism evidence="1 2">
    <name type="scientific">Ixodes persulcatus</name>
    <name type="common">Taiga tick</name>
    <dbReference type="NCBI Taxonomy" id="34615"/>
    <lineage>
        <taxon>Eukaryota</taxon>
        <taxon>Metazoa</taxon>
        <taxon>Ecdysozoa</taxon>
        <taxon>Arthropoda</taxon>
        <taxon>Chelicerata</taxon>
        <taxon>Arachnida</taxon>
        <taxon>Acari</taxon>
        <taxon>Parasitiformes</taxon>
        <taxon>Ixodida</taxon>
        <taxon>Ixodoidea</taxon>
        <taxon>Ixodidae</taxon>
        <taxon>Ixodinae</taxon>
        <taxon>Ixodes</taxon>
    </lineage>
</organism>
<gene>
    <name evidence="1" type="ORF">HPB47_009235</name>
</gene>
<accession>A0AC60P2S9</accession>
<name>A0AC60P2S9_IXOPE</name>
<keyword evidence="2" id="KW-1185">Reference proteome</keyword>
<dbReference type="Proteomes" id="UP000805193">
    <property type="component" value="Unassembled WGS sequence"/>
</dbReference>